<reference evidence="3" key="1">
    <citation type="submission" date="2021-11" db="EMBL/GenBank/DDBJ databases">
        <authorList>
            <person name="Schell T."/>
        </authorList>
    </citation>
    <scope>NUCLEOTIDE SEQUENCE</scope>
    <source>
        <strain evidence="3">M5</strain>
    </source>
</reference>
<dbReference type="OrthoDB" id="432970at2759"/>
<comment type="caution">
    <text evidence="3">The sequence shown here is derived from an EMBL/GenBank/DDBJ whole genome shotgun (WGS) entry which is preliminary data.</text>
</comment>
<feature type="compositionally biased region" description="Basic residues" evidence="2">
    <location>
        <begin position="164"/>
        <end position="181"/>
    </location>
</feature>
<feature type="coiled-coil region" evidence="1">
    <location>
        <begin position="695"/>
        <end position="746"/>
    </location>
</feature>
<feature type="compositionally biased region" description="Basic and acidic residues" evidence="2">
    <location>
        <begin position="334"/>
        <end position="363"/>
    </location>
</feature>
<feature type="region of interest" description="Disordered" evidence="2">
    <location>
        <begin position="813"/>
        <end position="849"/>
    </location>
</feature>
<evidence type="ECO:0000256" key="2">
    <source>
        <dbReference type="SAM" id="MobiDB-lite"/>
    </source>
</evidence>
<feature type="compositionally biased region" description="Polar residues" evidence="2">
    <location>
        <begin position="303"/>
        <end position="312"/>
    </location>
</feature>
<feature type="compositionally biased region" description="Polar residues" evidence="2">
    <location>
        <begin position="366"/>
        <end position="375"/>
    </location>
</feature>
<feature type="coiled-coil region" evidence="1">
    <location>
        <begin position="564"/>
        <end position="619"/>
    </location>
</feature>
<dbReference type="AlphaFoldDB" id="A0A8J2RMK4"/>
<dbReference type="Proteomes" id="UP000789390">
    <property type="component" value="Unassembled WGS sequence"/>
</dbReference>
<evidence type="ECO:0000313" key="3">
    <source>
        <dbReference type="EMBL" id="CAH0105355.1"/>
    </source>
</evidence>
<feature type="region of interest" description="Disordered" evidence="2">
    <location>
        <begin position="279"/>
        <end position="384"/>
    </location>
</feature>
<proteinExistence type="predicted"/>
<dbReference type="EMBL" id="CAKKLH010000179">
    <property type="protein sequence ID" value="CAH0105355.1"/>
    <property type="molecule type" value="Genomic_DNA"/>
</dbReference>
<feature type="region of interest" description="Disordered" evidence="2">
    <location>
        <begin position="84"/>
        <end position="263"/>
    </location>
</feature>
<accession>A0A8J2RMK4</accession>
<protein>
    <submittedName>
        <fullName evidence="3">Uncharacterized protein</fullName>
    </submittedName>
</protein>
<name>A0A8J2RMK4_9CRUS</name>
<feature type="compositionally biased region" description="Polar residues" evidence="2">
    <location>
        <begin position="829"/>
        <end position="849"/>
    </location>
</feature>
<keyword evidence="1" id="KW-0175">Coiled coil</keyword>
<sequence>MLKALFQLNSEPVVLLKKIEKCVTNKLSDCTANVDRDAMQRYQIVKKSPDPRDHSSSSLNLKINLTGGVPTCLKRKASLEDAFTEADARSKHHQGELKPELDKKTKGSESCDKEKGKANKKLEKVKLKCSKSELTLEKHVSAKSEHHSETGGSGLSSSELQTKHSLKKEKKHERKKKKSKERSKDGSKCSLKTLERKKQSSTGEEVDGNEETVALEKDGEVSLPILKSTSPDEVVTDEEVFDQSKDTIDAPVEDEHNCDLPRSDSAATVALDIDMDRQSVSSSADDVEPEFVNLVSPDKPNTLLENTIPLNENTEDETEGTSECSPVIDSPHNVSEEKLVEDTKPTKGKERESSVPIADEIKKSILISSQTSQPKNEGEDISPPVSINREIESICPNDDAQIPSVVNSSLTEIVNVTSLITLKSETESLQNSEADVSTEMEIGEPDNDLIDRVEDKPETIPLEALEESALSSSPAVTEQGVEAVPQAIIMASSPSNPETESEVMLPIVADKDNENTSHETFTPVKKMCCLSIDVPIEHLEHQESLISLEKIEIQTSLSAIIAERKKLGEKLRSLLIKSKELEKELTAKNISISADVNLVETLSEAVNIAREERNRLAAEKKKTHHMVLQTEIKLRELQVLLIRQQLDLGDTKLVETHPLFNDMSKNEKQVAEWTEEVATKSITHKETEAIHQNAEHIFRQKNEELETLVKRLEDARQIHQELSEYLQKINFKIETIKSKLNELADDGKRKCLRAVEIEEEYIKIESCKRLKEVEVKRKKIAAIDDDVEFEYEIPKLCQLLSTKILEEEKKDKEETALKTVTLPQPEHSALSNLRSPDSGQSPHQSPFAQQLPITVPPVTVAESLSNLLTGDTASTYHIIETVAVSSEVPSPAVVETETFSPQTQPICLRIPSTSVSGVSPALSNVSSSTLGSPSIIQSTPNPIALRVVENLTNPEPTQASTSQNIVPASFALSPHPISLKSLSEAYPFFAQFFNPNSSTANSDDEAILYQEIVMGCRQFTQWKCSYSCSKDLSNIARDNPIVTPKCRIYERLPNTFLSAYAEEEYYCRTIV</sequence>
<keyword evidence="4" id="KW-1185">Reference proteome</keyword>
<feature type="compositionally biased region" description="Basic and acidic residues" evidence="2">
    <location>
        <begin position="182"/>
        <end position="198"/>
    </location>
</feature>
<organism evidence="3 4">
    <name type="scientific">Daphnia galeata</name>
    <dbReference type="NCBI Taxonomy" id="27404"/>
    <lineage>
        <taxon>Eukaryota</taxon>
        <taxon>Metazoa</taxon>
        <taxon>Ecdysozoa</taxon>
        <taxon>Arthropoda</taxon>
        <taxon>Crustacea</taxon>
        <taxon>Branchiopoda</taxon>
        <taxon>Diplostraca</taxon>
        <taxon>Cladocera</taxon>
        <taxon>Anomopoda</taxon>
        <taxon>Daphniidae</taxon>
        <taxon>Daphnia</taxon>
    </lineage>
</organism>
<evidence type="ECO:0000256" key="1">
    <source>
        <dbReference type="SAM" id="Coils"/>
    </source>
</evidence>
<feature type="compositionally biased region" description="Basic and acidic residues" evidence="2">
    <location>
        <begin position="86"/>
        <end position="149"/>
    </location>
</feature>
<gene>
    <name evidence="3" type="ORF">DGAL_LOCUS8375</name>
</gene>
<feature type="compositionally biased region" description="Basic and acidic residues" evidence="2">
    <location>
        <begin position="242"/>
        <end position="262"/>
    </location>
</feature>
<evidence type="ECO:0000313" key="4">
    <source>
        <dbReference type="Proteomes" id="UP000789390"/>
    </source>
</evidence>